<reference evidence="2" key="1">
    <citation type="submission" date="2022-08" db="EMBL/GenBank/DDBJ databases">
        <title>Complete genome sequence of 14 non-tuberculosis mycobacteria type-strains.</title>
        <authorList>
            <person name="Igarashi Y."/>
            <person name="Osugi A."/>
            <person name="Mitarai S."/>
        </authorList>
    </citation>
    <scope>NUCLEOTIDE SEQUENCE</scope>
    <source>
        <strain evidence="2">ATCC 51985</strain>
    </source>
</reference>
<dbReference type="EMBL" id="CP092423">
    <property type="protein sequence ID" value="ULP42485.1"/>
    <property type="molecule type" value="Genomic_DNA"/>
</dbReference>
<dbReference type="RefSeq" id="WP_239721608.1">
    <property type="nucleotide sequence ID" value="NZ_CP092423.2"/>
</dbReference>
<dbReference type="Gene3D" id="1.10.1220.170">
    <property type="match status" value="1"/>
</dbReference>
<feature type="region of interest" description="Disordered" evidence="1">
    <location>
        <begin position="1"/>
        <end position="48"/>
    </location>
</feature>
<evidence type="ECO:0000313" key="2">
    <source>
        <dbReference type="EMBL" id="ULP42485.1"/>
    </source>
</evidence>
<gene>
    <name evidence="2" type="ORF">MJO58_00170</name>
</gene>
<evidence type="ECO:0000256" key="1">
    <source>
        <dbReference type="SAM" id="MobiDB-lite"/>
    </source>
</evidence>
<name>A0ABY3USK8_MYCLN</name>
<proteinExistence type="predicted"/>
<feature type="compositionally biased region" description="Basic and acidic residues" evidence="1">
    <location>
        <begin position="36"/>
        <end position="48"/>
    </location>
</feature>
<accession>A0ABY3USK8</accession>
<evidence type="ECO:0008006" key="4">
    <source>
        <dbReference type="Google" id="ProtNLM"/>
    </source>
</evidence>
<evidence type="ECO:0000313" key="3">
    <source>
        <dbReference type="Proteomes" id="UP001055171"/>
    </source>
</evidence>
<keyword evidence="3" id="KW-1185">Reference proteome</keyword>
<protein>
    <recommendedName>
        <fullName evidence="4">Antitoxin VbhA domain-containing protein</fullName>
    </recommendedName>
</protein>
<organism evidence="2 3">
    <name type="scientific">Mycobacterium lentiflavum</name>
    <dbReference type="NCBI Taxonomy" id="141349"/>
    <lineage>
        <taxon>Bacteria</taxon>
        <taxon>Bacillati</taxon>
        <taxon>Actinomycetota</taxon>
        <taxon>Actinomycetes</taxon>
        <taxon>Mycobacteriales</taxon>
        <taxon>Mycobacteriaceae</taxon>
        <taxon>Mycobacterium</taxon>
        <taxon>Mycobacterium simiae complex</taxon>
    </lineage>
</organism>
<dbReference type="Proteomes" id="UP001055171">
    <property type="component" value="Chromosome"/>
</dbReference>
<sequence>MATMPPQQPRRAASQHEVRDEDVLDTGYTQLAPEFNSKEANVERRSSRVVRDTWLSESALRDELAIAEADYAAGNTVSGEELRRRYGLT</sequence>